<reference evidence="6 7" key="1">
    <citation type="submission" date="2018-08" db="EMBL/GenBank/DDBJ databases">
        <title>Hydrogenophaga sp. LA-38 isolated from sludge.</title>
        <authorList>
            <person name="Im W.-T."/>
        </authorList>
    </citation>
    <scope>NUCLEOTIDE SEQUENCE [LARGE SCALE GENOMIC DNA]</scope>
    <source>
        <strain evidence="6 7">LA-38</strain>
    </source>
</reference>
<dbReference type="Pfam" id="PF00126">
    <property type="entry name" value="HTH_1"/>
    <property type="match status" value="1"/>
</dbReference>
<evidence type="ECO:0000256" key="2">
    <source>
        <dbReference type="ARBA" id="ARBA00023015"/>
    </source>
</evidence>
<evidence type="ECO:0000313" key="6">
    <source>
        <dbReference type="EMBL" id="RFP82464.1"/>
    </source>
</evidence>
<keyword evidence="3" id="KW-0238">DNA-binding</keyword>
<evidence type="ECO:0000256" key="3">
    <source>
        <dbReference type="ARBA" id="ARBA00023125"/>
    </source>
</evidence>
<dbReference type="AlphaFoldDB" id="A0A372EPA6"/>
<comment type="caution">
    <text evidence="6">The sequence shown here is derived from an EMBL/GenBank/DDBJ whole genome shotgun (WGS) entry which is preliminary data.</text>
</comment>
<dbReference type="Gene3D" id="1.10.10.10">
    <property type="entry name" value="Winged helix-like DNA-binding domain superfamily/Winged helix DNA-binding domain"/>
    <property type="match status" value="1"/>
</dbReference>
<evidence type="ECO:0000256" key="4">
    <source>
        <dbReference type="ARBA" id="ARBA00023163"/>
    </source>
</evidence>
<dbReference type="InterPro" id="IPR050389">
    <property type="entry name" value="LysR-type_TF"/>
</dbReference>
<dbReference type="SUPFAM" id="SSF46785">
    <property type="entry name" value="Winged helix' DNA-binding domain"/>
    <property type="match status" value="1"/>
</dbReference>
<dbReference type="PROSITE" id="PS50931">
    <property type="entry name" value="HTH_LYSR"/>
    <property type="match status" value="1"/>
</dbReference>
<proteinExistence type="inferred from homology"/>
<protein>
    <submittedName>
        <fullName evidence="6">LysR family transcriptional regulator</fullName>
    </submittedName>
</protein>
<dbReference type="Proteomes" id="UP000261931">
    <property type="component" value="Unassembled WGS sequence"/>
</dbReference>
<organism evidence="6 7">
    <name type="scientific">Hydrogenophaga borbori</name>
    <dbReference type="NCBI Taxonomy" id="2294117"/>
    <lineage>
        <taxon>Bacteria</taxon>
        <taxon>Pseudomonadati</taxon>
        <taxon>Pseudomonadota</taxon>
        <taxon>Betaproteobacteria</taxon>
        <taxon>Burkholderiales</taxon>
        <taxon>Comamonadaceae</taxon>
        <taxon>Hydrogenophaga</taxon>
    </lineage>
</organism>
<dbReference type="SUPFAM" id="SSF53850">
    <property type="entry name" value="Periplasmic binding protein-like II"/>
    <property type="match status" value="1"/>
</dbReference>
<keyword evidence="7" id="KW-1185">Reference proteome</keyword>
<accession>A0A372EPA6</accession>
<keyword evidence="2" id="KW-0805">Transcription regulation</keyword>
<dbReference type="GO" id="GO:0003677">
    <property type="term" value="F:DNA binding"/>
    <property type="evidence" value="ECO:0007669"/>
    <property type="project" value="UniProtKB-KW"/>
</dbReference>
<sequence>MAARTPADGVAGRGPVDGGAWVNTERLGASRVARAINTADMRQIALMVALLDAQSLSQAAERMGLTPPAASQSLQRLREFFGDELVRRQGMDYVATPLGQGVLASFREMVHLWQDVTSGAPFDPASGEAHLRVMSAEGFTRIDLNACYSAIVTLAPHVRLDVREPDAATGGYAGLQTASADVLLTAWPPPEDAPDLHAEQLPVTTATHCCLSVAHPRIGDSLSLQQYLAEHHLLASVTMRVTEAGGLPIDRWLKSVGLPPRSCSVVYPIDRLAHILSTTDRLATVAPIDGADLRRRAPGLRLLPLPPELPRSWRPNYMVWHHRTHQSPPHRWLRDRLREHVAPDPVVAA</sequence>
<evidence type="ECO:0000256" key="1">
    <source>
        <dbReference type="ARBA" id="ARBA00009437"/>
    </source>
</evidence>
<dbReference type="InterPro" id="IPR036388">
    <property type="entry name" value="WH-like_DNA-bd_sf"/>
</dbReference>
<dbReference type="PANTHER" id="PTHR30118">
    <property type="entry name" value="HTH-TYPE TRANSCRIPTIONAL REGULATOR LEUO-RELATED"/>
    <property type="match status" value="1"/>
</dbReference>
<evidence type="ECO:0000313" key="7">
    <source>
        <dbReference type="Proteomes" id="UP000261931"/>
    </source>
</evidence>
<feature type="domain" description="HTH lysR-type" evidence="5">
    <location>
        <begin position="40"/>
        <end position="96"/>
    </location>
</feature>
<comment type="similarity">
    <text evidence="1">Belongs to the LysR transcriptional regulatory family.</text>
</comment>
<dbReference type="GO" id="GO:0003700">
    <property type="term" value="F:DNA-binding transcription factor activity"/>
    <property type="evidence" value="ECO:0007669"/>
    <property type="project" value="InterPro"/>
</dbReference>
<dbReference type="InterPro" id="IPR036390">
    <property type="entry name" value="WH_DNA-bd_sf"/>
</dbReference>
<evidence type="ECO:0000259" key="5">
    <source>
        <dbReference type="PROSITE" id="PS50931"/>
    </source>
</evidence>
<gene>
    <name evidence="6" type="ORF">DY262_01110</name>
</gene>
<dbReference type="Pfam" id="PF03466">
    <property type="entry name" value="LysR_substrate"/>
    <property type="match status" value="1"/>
</dbReference>
<dbReference type="Gene3D" id="3.40.190.10">
    <property type="entry name" value="Periplasmic binding protein-like II"/>
    <property type="match status" value="2"/>
</dbReference>
<dbReference type="PANTHER" id="PTHR30118:SF15">
    <property type="entry name" value="TRANSCRIPTIONAL REGULATORY PROTEIN"/>
    <property type="match status" value="1"/>
</dbReference>
<name>A0A372EPA6_9BURK</name>
<dbReference type="EMBL" id="QVLS01000001">
    <property type="protein sequence ID" value="RFP82464.1"/>
    <property type="molecule type" value="Genomic_DNA"/>
</dbReference>
<dbReference type="InterPro" id="IPR005119">
    <property type="entry name" value="LysR_subst-bd"/>
</dbReference>
<keyword evidence="4" id="KW-0804">Transcription</keyword>
<dbReference type="InterPro" id="IPR000847">
    <property type="entry name" value="LysR_HTH_N"/>
</dbReference>